<evidence type="ECO:0000313" key="2">
    <source>
        <dbReference type="Proteomes" id="UP000507470"/>
    </source>
</evidence>
<accession>A0A6J8BHW7</accession>
<reference evidence="1 2" key="1">
    <citation type="submission" date="2020-06" db="EMBL/GenBank/DDBJ databases">
        <authorList>
            <person name="Li R."/>
            <person name="Bekaert M."/>
        </authorList>
    </citation>
    <scope>NUCLEOTIDE SEQUENCE [LARGE SCALE GENOMIC DNA]</scope>
    <source>
        <strain evidence="2">wild</strain>
    </source>
</reference>
<protein>
    <recommendedName>
        <fullName evidence="3">WAP domain-containing protein</fullName>
    </recommendedName>
</protein>
<dbReference type="Proteomes" id="UP000507470">
    <property type="component" value="Unassembled WGS sequence"/>
</dbReference>
<name>A0A6J8BHW7_MYTCO</name>
<keyword evidence="2" id="KW-1185">Reference proteome</keyword>
<organism evidence="1 2">
    <name type="scientific">Mytilus coruscus</name>
    <name type="common">Sea mussel</name>
    <dbReference type="NCBI Taxonomy" id="42192"/>
    <lineage>
        <taxon>Eukaryota</taxon>
        <taxon>Metazoa</taxon>
        <taxon>Spiralia</taxon>
        <taxon>Lophotrochozoa</taxon>
        <taxon>Mollusca</taxon>
        <taxon>Bivalvia</taxon>
        <taxon>Autobranchia</taxon>
        <taxon>Pteriomorphia</taxon>
        <taxon>Mytilida</taxon>
        <taxon>Mytiloidea</taxon>
        <taxon>Mytilidae</taxon>
        <taxon>Mytilinae</taxon>
        <taxon>Mytilus</taxon>
    </lineage>
</organism>
<proteinExistence type="predicted"/>
<evidence type="ECO:0008006" key="3">
    <source>
        <dbReference type="Google" id="ProtNLM"/>
    </source>
</evidence>
<evidence type="ECO:0000313" key="1">
    <source>
        <dbReference type="EMBL" id="CAC5383568.1"/>
    </source>
</evidence>
<dbReference type="EMBL" id="CACVKT020003413">
    <property type="protein sequence ID" value="CAC5383568.1"/>
    <property type="molecule type" value="Genomic_DNA"/>
</dbReference>
<dbReference type="OrthoDB" id="6145251at2759"/>
<gene>
    <name evidence="1" type="ORF">MCOR_19301</name>
</gene>
<sequence length="385" mass="40686">MSGHAGSDILDATNHRRNGLDVLDTVSLRRGGSVRTSGSGVVSQSVVRGKLAVKKTVLLMEIVQRTNTVQLILRNYEVPDHILFDGLTTMTVTAYSPTEEHALDIHGVKKILQVENTIGRDINGRRGSGSLSVLDVIDANRRAGSRAVGTSNGIGNDFLSRGSSASRGLSRGSIGGKTSVSKIITGSSAGMSRALSDDDSISNCHYGCGGDKLCRSGHKCIHNGCSSYCVEISSESIIGASGLSDSIRREIIRSLSSDLTRVSSKDGHLSSDSRIGSSCLARNLELSSNAHLETIGRSRGMSGHAGSDATNFRRSGLDVLDTDSLRRGGSVRTSGSGVVSQSVVNGAIGCKKECHRDGDCPTNKYCATVNCHMICRRRPSNGYTR</sequence>
<dbReference type="AlphaFoldDB" id="A0A6J8BHW7"/>